<keyword evidence="2" id="KW-1185">Reference proteome</keyword>
<evidence type="ECO:0000313" key="2">
    <source>
        <dbReference type="Proteomes" id="UP000664044"/>
    </source>
</evidence>
<organism evidence="1 2">
    <name type="scientific">Flagellimonas aurea</name>
    <dbReference type="NCBI Taxonomy" id="2915619"/>
    <lineage>
        <taxon>Bacteria</taxon>
        <taxon>Pseudomonadati</taxon>
        <taxon>Bacteroidota</taxon>
        <taxon>Flavobacteriia</taxon>
        <taxon>Flavobacteriales</taxon>
        <taxon>Flavobacteriaceae</taxon>
        <taxon>Flagellimonas</taxon>
    </lineage>
</organism>
<gene>
    <name evidence="1" type="ORF">J0656_01930</name>
</gene>
<comment type="caution">
    <text evidence="1">The sequence shown here is derived from an EMBL/GenBank/DDBJ whole genome shotgun (WGS) entry which is preliminary data.</text>
</comment>
<sequence length="162" mass="18953">MRKVIYIICCVGILFGCAKSKKQEQIQTKNGKLMVYDMDQLIRNNECEIIRIENDSSVIFKYKNLIDSTKSLEFSYLKADSMILFGPDKFVKVEDDVLIEELNFDRYELIEPYPDGMGPVIFNFEYGVLAFNNGWGMEFHLLTDKNKGKLKFPLTYKMEQKQ</sequence>
<dbReference type="EMBL" id="JAFLNL010000001">
    <property type="protein sequence ID" value="MBO0352759.1"/>
    <property type="molecule type" value="Genomic_DNA"/>
</dbReference>
<accession>A0ABS3G045</accession>
<evidence type="ECO:0000313" key="1">
    <source>
        <dbReference type="EMBL" id="MBO0352759.1"/>
    </source>
</evidence>
<name>A0ABS3G045_9FLAO</name>
<protein>
    <submittedName>
        <fullName evidence="1">Uncharacterized protein</fullName>
    </submittedName>
</protein>
<proteinExistence type="predicted"/>
<dbReference type="Proteomes" id="UP000664044">
    <property type="component" value="Unassembled WGS sequence"/>
</dbReference>
<dbReference type="PROSITE" id="PS51257">
    <property type="entry name" value="PROKAR_LIPOPROTEIN"/>
    <property type="match status" value="1"/>
</dbReference>
<dbReference type="RefSeq" id="WP_207031121.1">
    <property type="nucleotide sequence ID" value="NZ_CP159476.1"/>
</dbReference>
<reference evidence="1 2" key="1">
    <citation type="submission" date="2021-03" db="EMBL/GenBank/DDBJ databases">
        <title>Muricauda lutimaris sp. nov. and Muricauda ruestringensis sp. nov, two marine members of the Flavobacteriaceae isolated from deep sea sediments of Western Pacific.</title>
        <authorList>
            <person name="Zhao S."/>
            <person name="Liu R."/>
        </authorList>
    </citation>
    <scope>NUCLEOTIDE SEQUENCE [LARGE SCALE GENOMIC DNA]</scope>
    <source>
        <strain evidence="1 2">BC31-1-A7</strain>
    </source>
</reference>